<dbReference type="SMART" id="SM00320">
    <property type="entry name" value="WD40"/>
    <property type="match status" value="1"/>
</dbReference>
<comment type="caution">
    <text evidence="5">The sequence shown here is derived from an EMBL/GenBank/DDBJ whole genome shotgun (WGS) entry which is preliminary data.</text>
</comment>
<feature type="repeat" description="WD" evidence="2">
    <location>
        <begin position="786"/>
        <end position="827"/>
    </location>
</feature>
<dbReference type="Gene3D" id="1.20.930.20">
    <property type="entry name" value="Adaptor protein Cbl, N-terminal domain"/>
    <property type="match status" value="1"/>
</dbReference>
<feature type="domain" description="Nephrocystin 3-like N-terminal" evidence="4">
    <location>
        <begin position="237"/>
        <end position="398"/>
    </location>
</feature>
<reference evidence="5 6" key="1">
    <citation type="journal article" date="2011" name="PLoS Pathog.">
        <title>Endophytic Life Strategies Decoded by Genome and Transcriptome Analyses of the Mutualistic Root Symbiont Piriformospora indica.</title>
        <authorList>
            <person name="Zuccaro A."/>
            <person name="Lahrmann U."/>
            <person name="Guldener U."/>
            <person name="Langen G."/>
            <person name="Pfiffi S."/>
            <person name="Biedenkopf D."/>
            <person name="Wong P."/>
            <person name="Samans B."/>
            <person name="Grimm C."/>
            <person name="Basiewicz M."/>
            <person name="Murat C."/>
            <person name="Martin F."/>
            <person name="Kogel K.H."/>
        </authorList>
    </citation>
    <scope>NUCLEOTIDE SEQUENCE [LARGE SCALE GENOMIC DNA]</scope>
    <source>
        <strain evidence="5 6">DSM 11827</strain>
    </source>
</reference>
<dbReference type="InterPro" id="IPR027417">
    <property type="entry name" value="P-loop_NTPase"/>
</dbReference>
<feature type="repeat" description="WD" evidence="2">
    <location>
        <begin position="829"/>
        <end position="848"/>
    </location>
</feature>
<dbReference type="Gene3D" id="2.130.10.10">
    <property type="entry name" value="YVTN repeat-like/Quinoprotein amine dehydrogenase"/>
    <property type="match status" value="1"/>
</dbReference>
<dbReference type="CDD" id="cd21037">
    <property type="entry name" value="MLKL_NTD"/>
    <property type="match status" value="1"/>
</dbReference>
<dbReference type="OrthoDB" id="2932404at2759"/>
<evidence type="ECO:0000313" key="6">
    <source>
        <dbReference type="Proteomes" id="UP000007148"/>
    </source>
</evidence>
<evidence type="ECO:0000256" key="3">
    <source>
        <dbReference type="SAM" id="MobiDB-lite"/>
    </source>
</evidence>
<dbReference type="STRING" id="1109443.G4TYS0"/>
<dbReference type="Pfam" id="PF24883">
    <property type="entry name" value="NPHP3_N"/>
    <property type="match status" value="1"/>
</dbReference>
<dbReference type="Pfam" id="PF00400">
    <property type="entry name" value="WD40"/>
    <property type="match status" value="2"/>
</dbReference>
<dbReference type="InterPro" id="IPR015943">
    <property type="entry name" value="WD40/YVTN_repeat-like_dom_sf"/>
</dbReference>
<dbReference type="PROSITE" id="PS50082">
    <property type="entry name" value="WD_REPEATS_2"/>
    <property type="match status" value="2"/>
</dbReference>
<accession>G4TYS0</accession>
<protein>
    <recommendedName>
        <fullName evidence="4">Nephrocystin 3-like N-terminal domain-containing protein</fullName>
    </recommendedName>
</protein>
<dbReference type="HOGENOM" id="CLU_000288_6_5_1"/>
<evidence type="ECO:0000313" key="5">
    <source>
        <dbReference type="EMBL" id="CCA76463.1"/>
    </source>
</evidence>
<dbReference type="GO" id="GO:0007166">
    <property type="term" value="P:cell surface receptor signaling pathway"/>
    <property type="evidence" value="ECO:0007669"/>
    <property type="project" value="InterPro"/>
</dbReference>
<keyword evidence="2" id="KW-0853">WD repeat</keyword>
<dbReference type="InterPro" id="IPR059179">
    <property type="entry name" value="MLKL-like_MCAfunc"/>
</dbReference>
<evidence type="ECO:0000256" key="2">
    <source>
        <dbReference type="PROSITE-ProRule" id="PRU00221"/>
    </source>
</evidence>
<dbReference type="InterPro" id="IPR036322">
    <property type="entry name" value="WD40_repeat_dom_sf"/>
</dbReference>
<dbReference type="AlphaFoldDB" id="G4TYS0"/>
<dbReference type="Proteomes" id="UP000007148">
    <property type="component" value="Unassembled WGS sequence"/>
</dbReference>
<dbReference type="OMA" id="SGTINIW"/>
<dbReference type="InterPro" id="IPR056884">
    <property type="entry name" value="NPHP3-like_N"/>
</dbReference>
<evidence type="ECO:0000259" key="4">
    <source>
        <dbReference type="Pfam" id="PF24883"/>
    </source>
</evidence>
<feature type="non-terminal residue" evidence="5">
    <location>
        <position position="1"/>
    </location>
</feature>
<name>G4TYS0_SERID</name>
<dbReference type="PANTHER" id="PTHR10039:SF14">
    <property type="entry name" value="NACHT DOMAIN-CONTAINING PROTEIN"/>
    <property type="match status" value="1"/>
</dbReference>
<dbReference type="eggNOG" id="KOG0272">
    <property type="taxonomic scope" value="Eukaryota"/>
</dbReference>
<dbReference type="Gene3D" id="3.40.50.300">
    <property type="entry name" value="P-loop containing nucleotide triphosphate hydrolases"/>
    <property type="match status" value="1"/>
</dbReference>
<dbReference type="EMBL" id="CAFZ01000767">
    <property type="protein sequence ID" value="CCA76463.1"/>
    <property type="molecule type" value="Genomic_DNA"/>
</dbReference>
<dbReference type="PANTHER" id="PTHR10039">
    <property type="entry name" value="AMELOGENIN"/>
    <property type="match status" value="1"/>
</dbReference>
<organism evidence="5 6">
    <name type="scientific">Serendipita indica (strain DSM 11827)</name>
    <name type="common">Root endophyte fungus</name>
    <name type="synonym">Piriformospora indica</name>
    <dbReference type="NCBI Taxonomy" id="1109443"/>
    <lineage>
        <taxon>Eukaryota</taxon>
        <taxon>Fungi</taxon>
        <taxon>Dikarya</taxon>
        <taxon>Basidiomycota</taxon>
        <taxon>Agaricomycotina</taxon>
        <taxon>Agaricomycetes</taxon>
        <taxon>Sebacinales</taxon>
        <taxon>Serendipitaceae</taxon>
        <taxon>Serendipita</taxon>
    </lineage>
</organism>
<feature type="region of interest" description="Disordered" evidence="3">
    <location>
        <begin position="1"/>
        <end position="33"/>
    </location>
</feature>
<dbReference type="SUPFAM" id="SSF52540">
    <property type="entry name" value="P-loop containing nucleoside triphosphate hydrolases"/>
    <property type="match status" value="1"/>
</dbReference>
<dbReference type="PROSITE" id="PS50294">
    <property type="entry name" value="WD_REPEATS_REGION"/>
    <property type="match status" value="2"/>
</dbReference>
<keyword evidence="6" id="KW-1185">Reference proteome</keyword>
<dbReference type="InterPro" id="IPR036537">
    <property type="entry name" value="Adaptor_Cbl_N_dom_sf"/>
</dbReference>
<keyword evidence="1" id="KW-0677">Repeat</keyword>
<sequence length="848" mass="95055">MSTRETPKSKKQNVTVNPSASSSASQRSTRRKDQVYDPVNIGLDVVANIAEGSDILAPLKAACRTTKSILELIQGVDHNQEDWTDLARRLEEYLSGIENQIDAFEKYPPEERDVDEAFSQPLIHYVKLLEGIHEVVARCRHKRSRTGLGAFTAISKVKIDVEEIRKFNRNIEDHHRQLIEQLTLFSAYRVQTIERKITDAKAKVEMILSDVDASAILQLPMVSFVASSVHHTCLQGTRQAVLETIWQWANDDMSQKPIFWLCDIAGSGKSTVAMSVAQEWKAEGTLGGQFFFSLANSEASSTEKFCSTIARELAQQMPELAPHIADTVKRNPAIMRSSFPDQLRSLITTPLHHRQMSVFLVIDAIDECKSGGQRKELLDGLAMVARETRNLKIFITSRPDPVIESVLQPLSIKSELKDRLHDVNHHDNIDDIATYINQSLHEVLSPDKRKRLVEKANGLFIWASTACRMLTSETTLESPEGIYDLLVSADQSGDIDDVYKLVFERIDSKSYTTMCSMLALLLAAFDPLSIDDLEDIFKHVGVKWNAKALVRNLGSVLVVDAGTNLIQFRHPTLVEYLRRCSRSPPVDNGSHLSLNIANAHGQIASWCLRRLTSRIDGPKFNICQLESSFYLNREISDIDARISRFIPQRLRYASSHWLFHTAETDETWRSALRNKLYDSVKFPYVLYWIEILSFIGGVPRAIAGLQAVSGCKAVEERTKSRIDETRRFIMAFSVPIQESAPHIYISSLPFTPKNSKLHVEGVRGYENTLRVTQGLEAMYPSLPRSLRGPEGEVKGVVFSPDGSKIVSGSSDKTIRLWDAITGQSLGEPLKGHEGEVNAIAFSPDGSQV</sequence>
<gene>
    <name evidence="5" type="ORF">PIIN_10456</name>
</gene>
<proteinExistence type="predicted"/>
<dbReference type="SUPFAM" id="SSF50978">
    <property type="entry name" value="WD40 repeat-like"/>
    <property type="match status" value="1"/>
</dbReference>
<evidence type="ECO:0000256" key="1">
    <source>
        <dbReference type="ARBA" id="ARBA00022737"/>
    </source>
</evidence>
<dbReference type="InParanoid" id="G4TYS0"/>
<dbReference type="InterPro" id="IPR001680">
    <property type="entry name" value="WD40_rpt"/>
</dbReference>